<proteinExistence type="predicted"/>
<comment type="caution">
    <text evidence="2">The sequence shown here is derived from an EMBL/GenBank/DDBJ whole genome shotgun (WGS) entry which is preliminary data.</text>
</comment>
<reference evidence="2 3" key="1">
    <citation type="journal article" date="2021" name="Hortic Res">
        <title>Chromosome-scale assembly of the Dendrobium chrysotoxum genome enhances the understanding of orchid evolution.</title>
        <authorList>
            <person name="Zhang Y."/>
            <person name="Zhang G.Q."/>
            <person name="Zhang D."/>
            <person name="Liu X.D."/>
            <person name="Xu X.Y."/>
            <person name="Sun W.H."/>
            <person name="Yu X."/>
            <person name="Zhu X."/>
            <person name="Wang Z.W."/>
            <person name="Zhao X."/>
            <person name="Zhong W.Y."/>
            <person name="Chen H."/>
            <person name="Yin W.L."/>
            <person name="Huang T."/>
            <person name="Niu S.C."/>
            <person name="Liu Z.J."/>
        </authorList>
    </citation>
    <scope>NUCLEOTIDE SEQUENCE [LARGE SCALE GENOMIC DNA]</scope>
    <source>
        <strain evidence="2">Lindl</strain>
    </source>
</reference>
<keyword evidence="3" id="KW-1185">Reference proteome</keyword>
<sequence length="143" mass="16413">MTSDHPSLRVPMTKGEPRPTAQNDGKRRFCNAIKTDDVVSTVTDDSLIVFHKKFHFPNDLVVMAPKRSDRACLAPPGYLTIYEICLQAGLRFPPPMILIQSHVGHNGIDRFFRDRRIVLKPKCLSRMSRFTCDAKRRITFRSK</sequence>
<dbReference type="Proteomes" id="UP000775213">
    <property type="component" value="Unassembled WGS sequence"/>
</dbReference>
<evidence type="ECO:0000313" key="3">
    <source>
        <dbReference type="Proteomes" id="UP000775213"/>
    </source>
</evidence>
<feature type="region of interest" description="Disordered" evidence="1">
    <location>
        <begin position="1"/>
        <end position="26"/>
    </location>
</feature>
<evidence type="ECO:0000256" key="1">
    <source>
        <dbReference type="SAM" id="MobiDB-lite"/>
    </source>
</evidence>
<evidence type="ECO:0000313" key="2">
    <source>
        <dbReference type="EMBL" id="KAH0453617.1"/>
    </source>
</evidence>
<gene>
    <name evidence="2" type="ORF">IEQ34_017941</name>
</gene>
<dbReference type="AlphaFoldDB" id="A0AAV7GDH0"/>
<organism evidence="2 3">
    <name type="scientific">Dendrobium chrysotoxum</name>
    <name type="common">Orchid</name>
    <dbReference type="NCBI Taxonomy" id="161865"/>
    <lineage>
        <taxon>Eukaryota</taxon>
        <taxon>Viridiplantae</taxon>
        <taxon>Streptophyta</taxon>
        <taxon>Embryophyta</taxon>
        <taxon>Tracheophyta</taxon>
        <taxon>Spermatophyta</taxon>
        <taxon>Magnoliopsida</taxon>
        <taxon>Liliopsida</taxon>
        <taxon>Asparagales</taxon>
        <taxon>Orchidaceae</taxon>
        <taxon>Epidendroideae</taxon>
        <taxon>Malaxideae</taxon>
        <taxon>Dendrobiinae</taxon>
        <taxon>Dendrobium</taxon>
    </lineage>
</organism>
<protein>
    <submittedName>
        <fullName evidence="2">Uncharacterized protein</fullName>
    </submittedName>
</protein>
<dbReference type="EMBL" id="JAGFBR010000016">
    <property type="protein sequence ID" value="KAH0453617.1"/>
    <property type="molecule type" value="Genomic_DNA"/>
</dbReference>
<accession>A0AAV7GDH0</accession>
<name>A0AAV7GDH0_DENCH</name>